<reference evidence="2" key="1">
    <citation type="submission" date="2021-03" db="EMBL/GenBank/DDBJ databases">
        <title>Leucobacter chromiisoli sp. nov., isolated from chromium-containing soil of chemical plant.</title>
        <authorList>
            <person name="Xu Z."/>
        </authorList>
    </citation>
    <scope>NUCLEOTIDE SEQUENCE</scope>
    <source>
        <strain evidence="2">K 70/01</strain>
    </source>
</reference>
<evidence type="ECO:0000313" key="3">
    <source>
        <dbReference type="Proteomes" id="UP000668403"/>
    </source>
</evidence>
<dbReference type="InterPro" id="IPR029058">
    <property type="entry name" value="AB_hydrolase_fold"/>
</dbReference>
<accession>A0A939QCU4</accession>
<dbReference type="InterPro" id="IPR010427">
    <property type="entry name" value="DUF1023"/>
</dbReference>
<name>A0A939QCU4_9MICO</name>
<dbReference type="SUPFAM" id="SSF53474">
    <property type="entry name" value="alpha/beta-Hydrolases"/>
    <property type="match status" value="1"/>
</dbReference>
<proteinExistence type="predicted"/>
<feature type="domain" description="DUF1023" evidence="1">
    <location>
        <begin position="236"/>
        <end position="392"/>
    </location>
</feature>
<dbReference type="Gene3D" id="3.40.50.1820">
    <property type="entry name" value="alpha/beta hydrolase"/>
    <property type="match status" value="1"/>
</dbReference>
<dbReference type="EMBL" id="JAGFBF010000003">
    <property type="protein sequence ID" value="MBO2989452.1"/>
    <property type="molecule type" value="Genomic_DNA"/>
</dbReference>
<dbReference type="Pfam" id="PF06259">
    <property type="entry name" value="Abhydrolase_8"/>
    <property type="match status" value="1"/>
</dbReference>
<comment type="caution">
    <text evidence="2">The sequence shown here is derived from an EMBL/GenBank/DDBJ whole genome shotgun (WGS) entry which is preliminary data.</text>
</comment>
<dbReference type="Proteomes" id="UP000668403">
    <property type="component" value="Unassembled WGS sequence"/>
</dbReference>
<keyword evidence="3" id="KW-1185">Reference proteome</keyword>
<dbReference type="RefSeq" id="WP_208237693.1">
    <property type="nucleotide sequence ID" value="NZ_BAAAQU010000001.1"/>
</dbReference>
<evidence type="ECO:0000313" key="2">
    <source>
        <dbReference type="EMBL" id="MBO2989452.1"/>
    </source>
</evidence>
<organism evidence="2 3">
    <name type="scientific">Leucobacter tardus</name>
    <dbReference type="NCBI Taxonomy" id="501483"/>
    <lineage>
        <taxon>Bacteria</taxon>
        <taxon>Bacillati</taxon>
        <taxon>Actinomycetota</taxon>
        <taxon>Actinomycetes</taxon>
        <taxon>Micrococcales</taxon>
        <taxon>Microbacteriaceae</taxon>
        <taxon>Leucobacter</taxon>
    </lineage>
</organism>
<evidence type="ECO:0000259" key="1">
    <source>
        <dbReference type="Pfam" id="PF06259"/>
    </source>
</evidence>
<dbReference type="AlphaFoldDB" id="A0A939QCU4"/>
<protein>
    <recommendedName>
        <fullName evidence="1">DUF1023 domain-containing protein</fullName>
    </recommendedName>
</protein>
<sequence>MPSARAEAAGARAFLIEADRFGVLDSRWRVAAGVWNDAVESIEASVRRWRRLVDERTQAEHALIGRLDRTSLGALIRNIESPVGQENAVSSVVAGYTSARTVAGSDSFEALLEGTLAPGAAARVWNEVVVGMSPSEVDDLIVEYSCELASIDGIPFWVMNRAARAVLDWALENGLGERRRRMRLAEVAARMGFTPGEVDMREFRDELAGIRRDVRQAERSGTGEVQLLALGRHDGVVTAAVSFGDLDRASRIGMLVSGMKSDVGGIDDSFKAFARIRERNPDVGMVTWVGYRSPEVWEEPFQARAEAGRLTLASFLDGLSATRRDDPPSRTVVVGHSYGSNTAAEALKLTREPVDAFFTMGSAGLKPGTSAEQLHARELYATLAAKDRIAPVGVSLHLSEPGPRVDPRQLDGVRVLSAEESGWGRGVTSHFLNPGQDSSADRAVGYLDPRSTVVHQLSAILGDDDKE</sequence>
<gene>
    <name evidence="2" type="ORF">J4H85_05515</name>
</gene>